<evidence type="ECO:0000313" key="2">
    <source>
        <dbReference type="Proteomes" id="UP000071962"/>
    </source>
</evidence>
<dbReference type="RefSeq" id="WP_044761747.1">
    <property type="nucleotide sequence ID" value="NZ_CEKS01000011.1"/>
</dbReference>
<reference evidence="1 2" key="1">
    <citation type="submission" date="2016-02" db="EMBL/GenBank/DDBJ databases">
        <authorList>
            <consortium name="Pathogen Informatics"/>
        </authorList>
    </citation>
    <scope>NUCLEOTIDE SEQUENCE [LARGE SCALE GENOMIC DNA]</scope>
    <source>
        <strain evidence="1 2">SS1062</strain>
    </source>
</reference>
<name>A0A116QR26_STRSU</name>
<organism evidence="1 2">
    <name type="scientific">Streptococcus suis</name>
    <dbReference type="NCBI Taxonomy" id="1307"/>
    <lineage>
        <taxon>Bacteria</taxon>
        <taxon>Bacillati</taxon>
        <taxon>Bacillota</taxon>
        <taxon>Bacilli</taxon>
        <taxon>Lactobacillales</taxon>
        <taxon>Streptococcaceae</taxon>
        <taxon>Streptococcus</taxon>
    </lineage>
</organism>
<gene>
    <name evidence="1" type="ORF">ERS132551_01851</name>
</gene>
<evidence type="ECO:0000313" key="1">
    <source>
        <dbReference type="EMBL" id="CYX26862.1"/>
    </source>
</evidence>
<sequence length="533" mass="62617">MGKNTNKKKKGIGSITKLHRNYGYITTNSFGQEDEEIPFEISPGMIKIIDGKEMIEYSKEVNFELKKGVTLRDRIIREAINLQFDKHNIILKERVTSVPYLQQVRDKFDLFNIELPSYQNMKTEMTDDVSMMVKELRGTGMTQSEIEVFQNKINESNEQIYKTDDDILYEYLKFKGFQPYMLEFLVNGVFLDKNILSQVYSISSDNQKHYQISDVVQLSEIDATFREKILKWILGIENAYKSLLSRISTQQLGGDKVAENVVLHWKNSPDRIKQEQYKRATNRYKYLIYSDQYDYIGNPGIFPLDDLMDQMDLTSLESLLTVFDKFAKEKIKYQGQEIKSIFPWVRDIVLHKEILRDLRLIRNAAAHGRPIIPAIMNPDYNPNWDLEFDNPEGRTKIKSWVLFSPVNLVTQNMFEVNEAEATKLMNTIFGNPYRKAWFELNFIYRRFIAMFDPKRYNDFSSEKTDFLNYEVEDGRTDSEKKLNPRLYNMGDTVMFEKTKTPPPFRVISNEAFMAENVADIHCQNMAENIGKYF</sequence>
<dbReference type="EMBL" id="FIKT01000029">
    <property type="protein sequence ID" value="CYX26862.1"/>
    <property type="molecule type" value="Genomic_DNA"/>
</dbReference>
<accession>A0A116QR26</accession>
<dbReference type="Proteomes" id="UP000071962">
    <property type="component" value="Unassembled WGS sequence"/>
</dbReference>
<protein>
    <submittedName>
        <fullName evidence="1">Abortive infection bacteriophage resistance protein</fullName>
    </submittedName>
</protein>
<dbReference type="InterPro" id="IPR011664">
    <property type="entry name" value="Abi_system_AbiD/AbiF-like"/>
</dbReference>
<dbReference type="Pfam" id="PF07751">
    <property type="entry name" value="Abi_2"/>
    <property type="match status" value="1"/>
</dbReference>
<proteinExistence type="predicted"/>
<dbReference type="AlphaFoldDB" id="A0A116QR26"/>